<dbReference type="AlphaFoldDB" id="A0A9X0QK17"/>
<dbReference type="PANTHER" id="PTHR23028">
    <property type="entry name" value="ACETYLTRANSFERASE"/>
    <property type="match status" value="1"/>
</dbReference>
<evidence type="ECO:0000256" key="2">
    <source>
        <dbReference type="SAM" id="Phobius"/>
    </source>
</evidence>
<name>A0A9X0QK17_9BACT</name>
<feature type="transmembrane region" description="Helical" evidence="2">
    <location>
        <begin position="309"/>
        <end position="328"/>
    </location>
</feature>
<evidence type="ECO:0000313" key="5">
    <source>
        <dbReference type="Proteomes" id="UP000535182"/>
    </source>
</evidence>
<dbReference type="Pfam" id="PF01757">
    <property type="entry name" value="Acyl_transf_3"/>
    <property type="match status" value="1"/>
</dbReference>
<feature type="transmembrane region" description="Helical" evidence="2">
    <location>
        <begin position="183"/>
        <end position="205"/>
    </location>
</feature>
<dbReference type="GO" id="GO:0009103">
    <property type="term" value="P:lipopolysaccharide biosynthetic process"/>
    <property type="evidence" value="ECO:0007669"/>
    <property type="project" value="TreeGrafter"/>
</dbReference>
<dbReference type="GO" id="GO:0016020">
    <property type="term" value="C:membrane"/>
    <property type="evidence" value="ECO:0007669"/>
    <property type="project" value="TreeGrafter"/>
</dbReference>
<protein>
    <submittedName>
        <fullName evidence="4">Peptidoglycan/LPS O-acetylase OafA/YrhL</fullName>
    </submittedName>
</protein>
<feature type="transmembrane region" description="Helical" evidence="2">
    <location>
        <begin position="276"/>
        <end position="297"/>
    </location>
</feature>
<keyword evidence="2" id="KW-0472">Membrane</keyword>
<keyword evidence="2" id="KW-0812">Transmembrane</keyword>
<keyword evidence="2" id="KW-1133">Transmembrane helix</keyword>
<feature type="domain" description="Acyltransferase 3" evidence="3">
    <location>
        <begin position="27"/>
        <end position="333"/>
    </location>
</feature>
<feature type="transmembrane region" description="Helical" evidence="2">
    <location>
        <begin position="340"/>
        <end position="358"/>
    </location>
</feature>
<accession>A0A9X0QK17</accession>
<feature type="transmembrane region" description="Helical" evidence="2">
    <location>
        <begin position="69"/>
        <end position="86"/>
    </location>
</feature>
<reference evidence="4 5" key="1">
    <citation type="submission" date="2020-08" db="EMBL/GenBank/DDBJ databases">
        <title>Genomic Encyclopedia of Type Strains, Phase IV (KMG-V): Genome sequencing to study the core and pangenomes of soil and plant-associated prokaryotes.</title>
        <authorList>
            <person name="Whitman W."/>
        </authorList>
    </citation>
    <scope>NUCLEOTIDE SEQUENCE [LARGE SCALE GENOMIC DNA]</scope>
    <source>
        <strain evidence="4 5">X5P2</strain>
    </source>
</reference>
<feature type="transmembrane region" description="Helical" evidence="2">
    <location>
        <begin position="247"/>
        <end position="270"/>
    </location>
</feature>
<organism evidence="4 5">
    <name type="scientific">Tunturiibacter gelidiferens</name>
    <dbReference type="NCBI Taxonomy" id="3069689"/>
    <lineage>
        <taxon>Bacteria</taxon>
        <taxon>Pseudomonadati</taxon>
        <taxon>Acidobacteriota</taxon>
        <taxon>Terriglobia</taxon>
        <taxon>Terriglobales</taxon>
        <taxon>Acidobacteriaceae</taxon>
        <taxon>Tunturiibacter</taxon>
    </lineage>
</organism>
<dbReference type="Proteomes" id="UP000535182">
    <property type="component" value="Unassembled WGS sequence"/>
</dbReference>
<dbReference type="EMBL" id="JACHEB010000017">
    <property type="protein sequence ID" value="MBB5331665.1"/>
    <property type="molecule type" value="Genomic_DNA"/>
</dbReference>
<evidence type="ECO:0000259" key="3">
    <source>
        <dbReference type="Pfam" id="PF01757"/>
    </source>
</evidence>
<gene>
    <name evidence="4" type="ORF">HDF14_005314</name>
</gene>
<feature type="transmembrane region" description="Helical" evidence="2">
    <location>
        <begin position="159"/>
        <end position="178"/>
    </location>
</feature>
<feature type="compositionally biased region" description="Basic and acidic residues" evidence="1">
    <location>
        <begin position="12"/>
        <end position="25"/>
    </location>
</feature>
<keyword evidence="5" id="KW-1185">Reference proteome</keyword>
<evidence type="ECO:0000313" key="4">
    <source>
        <dbReference type="EMBL" id="MBB5331665.1"/>
    </source>
</evidence>
<dbReference type="GO" id="GO:0016747">
    <property type="term" value="F:acyltransferase activity, transferring groups other than amino-acyl groups"/>
    <property type="evidence" value="ECO:0007669"/>
    <property type="project" value="InterPro"/>
</dbReference>
<dbReference type="PANTHER" id="PTHR23028:SF53">
    <property type="entry name" value="ACYL_TRANSF_3 DOMAIN-CONTAINING PROTEIN"/>
    <property type="match status" value="1"/>
</dbReference>
<dbReference type="InterPro" id="IPR002656">
    <property type="entry name" value="Acyl_transf_3_dom"/>
</dbReference>
<feature type="transmembrane region" description="Helical" evidence="2">
    <location>
        <begin position="217"/>
        <end position="235"/>
    </location>
</feature>
<sequence length="378" mass="43339">MTPSSASPMHAGEVRHPAPTEKHRDIPSLDGLRALSILSVVLSHSNWFLPPVLAHSNLFHLTIANSRNGVTTFFVISGFLITNLLLREFKKTGGIALGRFYFRRSMRIFPAFYLFLLVVGLLMWRHLLPRINPKSFLASATYTWCYYPQATGYFLQHSWSLSIEEQFYLLWPALVLLLHGRKLLIRASVALVVLMPLLRVLSYFLFPSLRGYDYYLIYGWLDTMMVGCLLALLNCQDGFGRWKARFLNWRTALGMAVVAFYLNPALLAALPKPYVGLYALLLYPFVTAVCIAGVLLFVVEYPKSLGGRFLNLAWLRWIGVLSYSLYLWQQIFVSEHLHLMPFGYVFLLLASLGSYWLVEQPFLRLRTRIERRRVAAAA</sequence>
<dbReference type="RefSeq" id="WP_183981486.1">
    <property type="nucleotide sequence ID" value="NZ_JACHEB010000017.1"/>
</dbReference>
<feature type="region of interest" description="Disordered" evidence="1">
    <location>
        <begin position="1"/>
        <end position="25"/>
    </location>
</feature>
<comment type="caution">
    <text evidence="4">The sequence shown here is derived from an EMBL/GenBank/DDBJ whole genome shotgun (WGS) entry which is preliminary data.</text>
</comment>
<evidence type="ECO:0000256" key="1">
    <source>
        <dbReference type="SAM" id="MobiDB-lite"/>
    </source>
</evidence>
<proteinExistence type="predicted"/>
<feature type="transmembrane region" description="Helical" evidence="2">
    <location>
        <begin position="107"/>
        <end position="127"/>
    </location>
</feature>
<dbReference type="InterPro" id="IPR050879">
    <property type="entry name" value="Acyltransferase_3"/>
</dbReference>